<dbReference type="OrthoDB" id="9814556at2"/>
<keyword evidence="7" id="KW-0413">Isomerase</keyword>
<dbReference type="RefSeq" id="WP_073004077.1">
    <property type="nucleotide sequence ID" value="NZ_FQZO01000001.1"/>
</dbReference>
<keyword evidence="1" id="KW-0285">Flavoprotein</keyword>
<sequence>MQKVDVVVIGAGNGGLASAASLSLEGKKVIVFERHNIPGGCGTSFRRGRFEFEVALHQLSSMGTIEKPGPLRKLFKDYGIENKIDWIEIESLYKVNLPGGRGVALPADRKKAEELLISEFPEEKDSILRYFEIVYKFCSESADFMSKSAGTNGEPSDIKKFMVKVGFAKKYPILAKYGLKSTQEVLDEFFKSPELQLCLSAYWCFMGMPPERFPFSILAKCTHIYIEDKPFYLRGGSQVISQALTESIRDRGNEVKFNCGVKNILIENGEAVGVIDDNGEEYRCKKIISNISPLHTYGNLLDEKDIPAKAREYFKAYTVGISALTCFIGLDCPPEEIGFTDSFNLIYNSLNANEDFMGAYELMPEKDPIIATCYTVDDPMVSPKGTSIITAGTLKYATEWEKLSPEKYYETKYKAADIIIERLEKNFPGIRSHIEEIEVATPLTHMRYLNHPGGAIYGFEQDLKSSVYFFPRDNFVKNLTFASGWVNVCGFGPNYMYGDTVAKEVAKEV</sequence>
<dbReference type="GO" id="GO:0016491">
    <property type="term" value="F:oxidoreductase activity"/>
    <property type="evidence" value="ECO:0007669"/>
    <property type="project" value="InterPro"/>
</dbReference>
<keyword evidence="8" id="KW-1185">Reference proteome</keyword>
<name>A0A1M6BYD6_9CLOT</name>
<dbReference type="Gene3D" id="3.50.50.60">
    <property type="entry name" value="FAD/NAD(P)-binding domain"/>
    <property type="match status" value="2"/>
</dbReference>
<protein>
    <submittedName>
        <fullName evidence="7">Prolycopene isomerase</fullName>
    </submittedName>
</protein>
<dbReference type="Pfam" id="PF01593">
    <property type="entry name" value="Amino_oxidase"/>
    <property type="match status" value="1"/>
</dbReference>
<dbReference type="InterPro" id="IPR002937">
    <property type="entry name" value="Amino_oxidase"/>
</dbReference>
<dbReference type="AlphaFoldDB" id="A0A1M6BYD6"/>
<evidence type="ECO:0000256" key="4">
    <source>
        <dbReference type="ARBA" id="ARBA00022857"/>
    </source>
</evidence>
<dbReference type="InterPro" id="IPR052206">
    <property type="entry name" value="Retinol_saturase"/>
</dbReference>
<keyword evidence="3" id="KW-0274">FAD</keyword>
<accession>A0A1M6BYD6</accession>
<keyword evidence="2" id="KW-0732">Signal</keyword>
<dbReference type="PANTHER" id="PTHR46091:SF3">
    <property type="entry name" value="AMINE OXIDASE DOMAIN-CONTAINING PROTEIN"/>
    <property type="match status" value="1"/>
</dbReference>
<evidence type="ECO:0000256" key="5">
    <source>
        <dbReference type="ARBA" id="ARBA00023027"/>
    </source>
</evidence>
<dbReference type="STRING" id="1121298.SAMN05444401_0932"/>
<evidence type="ECO:0000256" key="2">
    <source>
        <dbReference type="ARBA" id="ARBA00022729"/>
    </source>
</evidence>
<reference evidence="7 8" key="1">
    <citation type="submission" date="2016-11" db="EMBL/GenBank/DDBJ databases">
        <authorList>
            <person name="Jaros S."/>
            <person name="Januszkiewicz K."/>
            <person name="Wedrychowicz H."/>
        </authorList>
    </citation>
    <scope>NUCLEOTIDE SEQUENCE [LARGE SCALE GENOMIC DNA]</scope>
    <source>
        <strain evidence="7 8">DSM 21864</strain>
    </source>
</reference>
<evidence type="ECO:0000313" key="7">
    <source>
        <dbReference type="EMBL" id="SHI53534.1"/>
    </source>
</evidence>
<dbReference type="EMBL" id="FQZO01000001">
    <property type="protein sequence ID" value="SHI53534.1"/>
    <property type="molecule type" value="Genomic_DNA"/>
</dbReference>
<evidence type="ECO:0000313" key="8">
    <source>
        <dbReference type="Proteomes" id="UP000184080"/>
    </source>
</evidence>
<evidence type="ECO:0000256" key="1">
    <source>
        <dbReference type="ARBA" id="ARBA00022630"/>
    </source>
</evidence>
<dbReference type="PANTHER" id="PTHR46091">
    <property type="entry name" value="BLR7054 PROTEIN"/>
    <property type="match status" value="1"/>
</dbReference>
<proteinExistence type="predicted"/>
<dbReference type="InterPro" id="IPR036188">
    <property type="entry name" value="FAD/NAD-bd_sf"/>
</dbReference>
<organism evidence="7 8">
    <name type="scientific">Clostridium amylolyticum</name>
    <dbReference type="NCBI Taxonomy" id="1121298"/>
    <lineage>
        <taxon>Bacteria</taxon>
        <taxon>Bacillati</taxon>
        <taxon>Bacillota</taxon>
        <taxon>Clostridia</taxon>
        <taxon>Eubacteriales</taxon>
        <taxon>Clostridiaceae</taxon>
        <taxon>Clostridium</taxon>
    </lineage>
</organism>
<gene>
    <name evidence="7" type="ORF">SAMN05444401_0932</name>
</gene>
<dbReference type="Proteomes" id="UP000184080">
    <property type="component" value="Unassembled WGS sequence"/>
</dbReference>
<evidence type="ECO:0000259" key="6">
    <source>
        <dbReference type="Pfam" id="PF01593"/>
    </source>
</evidence>
<feature type="domain" description="Amine oxidase" evidence="6">
    <location>
        <begin position="15"/>
        <end position="407"/>
    </location>
</feature>
<keyword evidence="5" id="KW-0520">NAD</keyword>
<dbReference type="GO" id="GO:0016853">
    <property type="term" value="F:isomerase activity"/>
    <property type="evidence" value="ECO:0007669"/>
    <property type="project" value="UniProtKB-KW"/>
</dbReference>
<keyword evidence="4" id="KW-0521">NADP</keyword>
<evidence type="ECO:0000256" key="3">
    <source>
        <dbReference type="ARBA" id="ARBA00022827"/>
    </source>
</evidence>
<dbReference type="PRINTS" id="PR00419">
    <property type="entry name" value="ADXRDTASE"/>
</dbReference>
<dbReference type="SUPFAM" id="SSF51905">
    <property type="entry name" value="FAD/NAD(P)-binding domain"/>
    <property type="match status" value="1"/>
</dbReference>